<dbReference type="Pfam" id="PF21274">
    <property type="entry name" value="Rng_hyd_C"/>
    <property type="match status" value="1"/>
</dbReference>
<dbReference type="InterPro" id="IPR036188">
    <property type="entry name" value="FAD/NAD-bd_sf"/>
</dbReference>
<accession>A0ABP9K8A1</accession>
<name>A0ABP9K8A1_9NOCA</name>
<dbReference type="GO" id="GO:0004497">
    <property type="term" value="F:monooxygenase activity"/>
    <property type="evidence" value="ECO:0007669"/>
    <property type="project" value="UniProtKB-KW"/>
</dbReference>
<sequence length="483" mass="52190">MVVLEREAESGSPWRAAPLGRRGLFATSIDAFYRRGMLPQLRAAGHTFPGAPGPSAPRIVGHFAGMMIDGSVIDPAAAPYQLPRPAPGMLMTSLTEIEEILAARAEHLGVRVHYGAAVTELTQEDKGVLVRAGDDEYAARWVVGCDGGRSTVRKLAGFEFVGTEPQFTGYTMRATIPDLDKLGTGMITTTPTGAYIRMSIGQQVGHVAIMDFDGGAFDRSRELTRDYLQSVLRRVSGTDVTIEEVQLASSFTDRAMQTTSYRRGRVLLAGDAAHIHSPLGGQGLNTGLGDAGNLGWKLAATVLDDAQDDLLDSYTRERHPIGARVLDWSRAQVEVMRPDAHSRATRSLLRDLLATRDGATYAAQKVSGACIRYDLGDQHPLVGRDVPDFHLEGGSRLGDLMHEGQAVLLDFSADRALRAPVANWANKIRYSALPARDNLGLAAVLIRPDGIVAWAVDHDPDRGEFEHAAGRWFGKPVLPAAAR</sequence>
<keyword evidence="5" id="KW-0503">Monooxygenase</keyword>
<evidence type="ECO:0000313" key="5">
    <source>
        <dbReference type="EMBL" id="GAA5051480.1"/>
    </source>
</evidence>
<dbReference type="InterPro" id="IPR002938">
    <property type="entry name" value="FAD-bd"/>
</dbReference>
<feature type="domain" description="FAD-binding" evidence="4">
    <location>
        <begin position="82"/>
        <end position="329"/>
    </location>
</feature>
<reference evidence="6" key="1">
    <citation type="journal article" date="2019" name="Int. J. Syst. Evol. Microbiol.">
        <title>The Global Catalogue of Microorganisms (GCM) 10K type strain sequencing project: providing services to taxonomists for standard genome sequencing and annotation.</title>
        <authorList>
            <consortium name="The Broad Institute Genomics Platform"/>
            <consortium name="The Broad Institute Genome Sequencing Center for Infectious Disease"/>
            <person name="Wu L."/>
            <person name="Ma J."/>
        </authorList>
    </citation>
    <scope>NUCLEOTIDE SEQUENCE [LARGE SCALE GENOMIC DNA]</scope>
    <source>
        <strain evidence="6">JCM 18298</strain>
    </source>
</reference>
<dbReference type="Gene3D" id="3.30.70.2450">
    <property type="match status" value="1"/>
</dbReference>
<gene>
    <name evidence="5" type="ORF">GCM10023318_22870</name>
</gene>
<dbReference type="PRINTS" id="PR00420">
    <property type="entry name" value="RNGMNOXGNASE"/>
</dbReference>
<dbReference type="PANTHER" id="PTHR43004">
    <property type="entry name" value="TRK SYSTEM POTASSIUM UPTAKE PROTEIN"/>
    <property type="match status" value="1"/>
</dbReference>
<dbReference type="PANTHER" id="PTHR43004:SF19">
    <property type="entry name" value="BINDING MONOOXYGENASE, PUTATIVE (JCVI)-RELATED"/>
    <property type="match status" value="1"/>
</dbReference>
<dbReference type="EMBL" id="BAABJM010000002">
    <property type="protein sequence ID" value="GAA5051480.1"/>
    <property type="molecule type" value="Genomic_DNA"/>
</dbReference>
<protein>
    <submittedName>
        <fullName evidence="5">FAD-dependent monooxygenase</fullName>
    </submittedName>
</protein>
<evidence type="ECO:0000256" key="1">
    <source>
        <dbReference type="ARBA" id="ARBA00001974"/>
    </source>
</evidence>
<evidence type="ECO:0000313" key="6">
    <source>
        <dbReference type="Proteomes" id="UP001500603"/>
    </source>
</evidence>
<organism evidence="5 6">
    <name type="scientific">Nocardia callitridis</name>
    <dbReference type="NCBI Taxonomy" id="648753"/>
    <lineage>
        <taxon>Bacteria</taxon>
        <taxon>Bacillati</taxon>
        <taxon>Actinomycetota</taxon>
        <taxon>Actinomycetes</taxon>
        <taxon>Mycobacteriales</taxon>
        <taxon>Nocardiaceae</taxon>
        <taxon>Nocardia</taxon>
    </lineage>
</organism>
<proteinExistence type="predicted"/>
<dbReference type="Pfam" id="PF01494">
    <property type="entry name" value="FAD_binding_3"/>
    <property type="match status" value="1"/>
</dbReference>
<comment type="caution">
    <text evidence="5">The sequence shown here is derived from an EMBL/GenBank/DDBJ whole genome shotgun (WGS) entry which is preliminary data.</text>
</comment>
<comment type="cofactor">
    <cofactor evidence="1">
        <name>FAD</name>
        <dbReference type="ChEBI" id="CHEBI:57692"/>
    </cofactor>
</comment>
<evidence type="ECO:0000256" key="2">
    <source>
        <dbReference type="ARBA" id="ARBA00022630"/>
    </source>
</evidence>
<keyword evidence="2" id="KW-0285">Flavoprotein</keyword>
<evidence type="ECO:0000259" key="4">
    <source>
        <dbReference type="Pfam" id="PF01494"/>
    </source>
</evidence>
<dbReference type="SUPFAM" id="SSF51905">
    <property type="entry name" value="FAD/NAD(P)-binding domain"/>
    <property type="match status" value="1"/>
</dbReference>
<dbReference type="InterPro" id="IPR050641">
    <property type="entry name" value="RIFMO-like"/>
</dbReference>
<dbReference type="Gene3D" id="3.50.50.60">
    <property type="entry name" value="FAD/NAD(P)-binding domain"/>
    <property type="match status" value="1"/>
</dbReference>
<keyword evidence="6" id="KW-1185">Reference proteome</keyword>
<evidence type="ECO:0000256" key="3">
    <source>
        <dbReference type="ARBA" id="ARBA00022827"/>
    </source>
</evidence>
<keyword evidence="3" id="KW-0274">FAD</keyword>
<dbReference type="Gene3D" id="3.40.30.120">
    <property type="match status" value="1"/>
</dbReference>
<dbReference type="Proteomes" id="UP001500603">
    <property type="component" value="Unassembled WGS sequence"/>
</dbReference>
<keyword evidence="5" id="KW-0560">Oxidoreductase</keyword>